<dbReference type="InterPro" id="IPR050348">
    <property type="entry name" value="Protein-Tyr_Phosphatase"/>
</dbReference>
<dbReference type="PhylomeDB" id="A0A0D2X1C7"/>
<dbReference type="SUPFAM" id="SSF52799">
    <property type="entry name" value="(Phosphotyrosine protein) phosphatases II"/>
    <property type="match status" value="1"/>
</dbReference>
<dbReference type="Gene3D" id="3.90.190.10">
    <property type="entry name" value="Protein tyrosine phosphatase superfamily"/>
    <property type="match status" value="1"/>
</dbReference>
<evidence type="ECO:0000313" key="5">
    <source>
        <dbReference type="Proteomes" id="UP000008743"/>
    </source>
</evidence>
<dbReference type="Proteomes" id="UP000008743">
    <property type="component" value="Unassembled WGS sequence"/>
</dbReference>
<keyword evidence="5" id="KW-1185">Reference proteome</keyword>
<dbReference type="SMART" id="SM00194">
    <property type="entry name" value="PTPc"/>
    <property type="match status" value="1"/>
</dbReference>
<dbReference type="OrthoDB" id="9450131at2759"/>
<evidence type="ECO:0000256" key="1">
    <source>
        <dbReference type="SAM" id="Phobius"/>
    </source>
</evidence>
<dbReference type="PRINTS" id="PR00700">
    <property type="entry name" value="PRTYPHPHTASE"/>
</dbReference>
<reference evidence="5" key="1">
    <citation type="submission" date="2011-02" db="EMBL/GenBank/DDBJ databases">
        <title>The Genome Sequence of Capsaspora owczarzaki ATCC 30864.</title>
        <authorList>
            <person name="Russ C."/>
            <person name="Cuomo C."/>
            <person name="Burger G."/>
            <person name="Gray M.W."/>
            <person name="Holland P.W.H."/>
            <person name="King N."/>
            <person name="Lang F.B.F."/>
            <person name="Roger A.J."/>
            <person name="Ruiz-Trillo I."/>
            <person name="Young S.K."/>
            <person name="Zeng Q."/>
            <person name="Gargeya S."/>
            <person name="Alvarado L."/>
            <person name="Berlin A."/>
            <person name="Chapman S.B."/>
            <person name="Chen Z."/>
            <person name="Freedman E."/>
            <person name="Gellesch M."/>
            <person name="Goldberg J."/>
            <person name="Griggs A."/>
            <person name="Gujja S."/>
            <person name="Heilman E."/>
            <person name="Heiman D."/>
            <person name="Howarth C."/>
            <person name="Mehta T."/>
            <person name="Neiman D."/>
            <person name="Pearson M."/>
            <person name="Roberts A."/>
            <person name="Saif S."/>
            <person name="Shea T."/>
            <person name="Shenoy N."/>
            <person name="Sisk P."/>
            <person name="Stolte C."/>
            <person name="Sykes S."/>
            <person name="White J."/>
            <person name="Yandava C."/>
            <person name="Haas B."/>
            <person name="Nusbaum C."/>
            <person name="Birren B."/>
        </authorList>
    </citation>
    <scope>NUCLEOTIDE SEQUENCE</scope>
    <source>
        <strain evidence="5">ATCC 30864</strain>
    </source>
</reference>
<feature type="transmembrane region" description="Helical" evidence="1">
    <location>
        <begin position="533"/>
        <end position="552"/>
    </location>
</feature>
<protein>
    <submittedName>
        <fullName evidence="4">Protein tyrosine phosphatase</fullName>
    </submittedName>
</protein>
<evidence type="ECO:0000313" key="4">
    <source>
        <dbReference type="EMBL" id="KJE90579.1"/>
    </source>
</evidence>
<dbReference type="PANTHER" id="PTHR19134:SF449">
    <property type="entry name" value="TYROSINE-PROTEIN PHOSPHATASE 1"/>
    <property type="match status" value="1"/>
</dbReference>
<dbReference type="SMART" id="SM00404">
    <property type="entry name" value="PTPc_motif"/>
    <property type="match status" value="1"/>
</dbReference>
<feature type="domain" description="Tyrosine-protein phosphatase" evidence="2">
    <location>
        <begin position="192"/>
        <end position="458"/>
    </location>
</feature>
<proteinExistence type="predicted"/>
<accession>A0A0D2X1C7</accession>
<dbReference type="AlphaFoldDB" id="A0A0D2X1C7"/>
<keyword evidence="1" id="KW-1133">Transmembrane helix</keyword>
<dbReference type="PROSITE" id="PS50055">
    <property type="entry name" value="TYR_PHOSPHATASE_PTP"/>
    <property type="match status" value="1"/>
</dbReference>
<dbReference type="PANTHER" id="PTHR19134">
    <property type="entry name" value="RECEPTOR-TYPE TYROSINE-PROTEIN PHOSPHATASE"/>
    <property type="match status" value="1"/>
</dbReference>
<dbReference type="InterPro" id="IPR016130">
    <property type="entry name" value="Tyr_Pase_AS"/>
</dbReference>
<dbReference type="InParanoid" id="A0A0D2X1C7"/>
<dbReference type="CDD" id="cd00047">
    <property type="entry name" value="PTPc"/>
    <property type="match status" value="1"/>
</dbReference>
<sequence length="557" mass="61483">MRLLPVRLGRTPLRRRRRRPLLLLPLLSLRRAVSRRCSSLPSKTSSTTASRRPSAYGFSLHLDLSLCFGCIIVFHCSSLTSPNLESEAPPPASDGLLPHYVSAVFFSSDAEEAKRGEEGGGGWSNQWKRHASEQKAPFAVYVDSLARAPSVANAWIFECLLDKVAHFVVCSSNLGRIRSLSKGLNQWISVSFSQELTQSTRSSASHHTFNAARDRANNGKNRYSDVLPFDLTRVKIERETGDNNTDYINANHIKFPQVNRHYIAAQGPTASTQIDFWHMIWQQGVQVVVMTSNLVEKGAPKCHCYYPSTVDETLVVGPYHIKLVAIETSESQSDVTRTLSVHNELTGASREIVHHHFVAWPDHGVPKSADHVLDYLRRVRLSAQRLAPEMPILIHCSAGIGRTGTFLVIDVCLELFERKRGATDIEILTIIREARLQRTTLVQTADQLEFCYTAVTKGVRELEIKFAEEDELAEAAAAAAKAAAEAAEAAAATAAAAQNQHDASRKRSAVPIDSPHVKRFRSGEGSAASIPKIWWGIAALTVAFATIAVVVATKRRR</sequence>
<organism evidence="4 5">
    <name type="scientific">Capsaspora owczarzaki (strain ATCC 30864)</name>
    <dbReference type="NCBI Taxonomy" id="595528"/>
    <lineage>
        <taxon>Eukaryota</taxon>
        <taxon>Filasterea</taxon>
        <taxon>Capsaspora</taxon>
    </lineage>
</organism>
<dbReference type="InterPro" id="IPR000387">
    <property type="entry name" value="Tyr_Pase_dom"/>
</dbReference>
<dbReference type="PROSITE" id="PS50056">
    <property type="entry name" value="TYR_PHOSPHATASE_2"/>
    <property type="match status" value="1"/>
</dbReference>
<name>A0A0D2X1C7_CAPO3</name>
<keyword evidence="1" id="KW-0812">Transmembrane</keyword>
<gene>
    <name evidence="4" type="ORF">CAOG_001876</name>
</gene>
<evidence type="ECO:0000259" key="3">
    <source>
        <dbReference type="PROSITE" id="PS50056"/>
    </source>
</evidence>
<dbReference type="Pfam" id="PF00102">
    <property type="entry name" value="Y_phosphatase"/>
    <property type="match status" value="1"/>
</dbReference>
<dbReference type="EMBL" id="KE346361">
    <property type="protein sequence ID" value="KJE90579.1"/>
    <property type="molecule type" value="Genomic_DNA"/>
</dbReference>
<keyword evidence="1" id="KW-0472">Membrane</keyword>
<dbReference type="PROSITE" id="PS00383">
    <property type="entry name" value="TYR_PHOSPHATASE_1"/>
    <property type="match status" value="1"/>
</dbReference>
<feature type="domain" description="Tyrosine specific protein phosphatases" evidence="3">
    <location>
        <begin position="373"/>
        <end position="449"/>
    </location>
</feature>
<dbReference type="STRING" id="595528.A0A0D2X1C7"/>
<dbReference type="GO" id="GO:0004725">
    <property type="term" value="F:protein tyrosine phosphatase activity"/>
    <property type="evidence" value="ECO:0007669"/>
    <property type="project" value="InterPro"/>
</dbReference>
<dbReference type="InterPro" id="IPR003595">
    <property type="entry name" value="Tyr_Pase_cat"/>
</dbReference>
<dbReference type="InterPro" id="IPR029021">
    <property type="entry name" value="Prot-tyrosine_phosphatase-like"/>
</dbReference>
<dbReference type="InterPro" id="IPR000242">
    <property type="entry name" value="PTP_cat"/>
</dbReference>
<evidence type="ECO:0000259" key="2">
    <source>
        <dbReference type="PROSITE" id="PS50055"/>
    </source>
</evidence>